<evidence type="ECO:0000313" key="2">
    <source>
        <dbReference type="Proteomes" id="UP000494363"/>
    </source>
</evidence>
<accession>A0A6J5F3Y6</accession>
<dbReference type="AlphaFoldDB" id="A0A6J5F3Y6"/>
<keyword evidence="2" id="KW-1185">Reference proteome</keyword>
<name>A0A6J5F3Y6_9BURK</name>
<evidence type="ECO:0000313" key="1">
    <source>
        <dbReference type="EMBL" id="CAB3772282.1"/>
    </source>
</evidence>
<proteinExistence type="predicted"/>
<organism evidence="1 2">
    <name type="scientific">Paraburkholderia humisilvae</name>
    <dbReference type="NCBI Taxonomy" id="627669"/>
    <lineage>
        <taxon>Bacteria</taxon>
        <taxon>Pseudomonadati</taxon>
        <taxon>Pseudomonadota</taxon>
        <taxon>Betaproteobacteria</taxon>
        <taxon>Burkholderiales</taxon>
        <taxon>Burkholderiaceae</taxon>
        <taxon>Paraburkholderia</taxon>
    </lineage>
</organism>
<protein>
    <submittedName>
        <fullName evidence="1">Uncharacterized protein</fullName>
    </submittedName>
</protein>
<dbReference type="EMBL" id="CADIKH010000058">
    <property type="protein sequence ID" value="CAB3772282.1"/>
    <property type="molecule type" value="Genomic_DNA"/>
</dbReference>
<gene>
    <name evidence="1" type="ORF">LMG29542_06839</name>
</gene>
<sequence>MKHINFLAAQRACLKLVVSLLDRKVRNITLPMGRVGPSRTMAFAFAPACNQRRTSVTGR</sequence>
<dbReference type="Proteomes" id="UP000494363">
    <property type="component" value="Unassembled WGS sequence"/>
</dbReference>
<dbReference type="RefSeq" id="WP_217478064.1">
    <property type="nucleotide sequence ID" value="NZ_CADIKH010000058.1"/>
</dbReference>
<reference evidence="1 2" key="1">
    <citation type="submission" date="2020-04" db="EMBL/GenBank/DDBJ databases">
        <authorList>
            <person name="De Canck E."/>
        </authorList>
    </citation>
    <scope>NUCLEOTIDE SEQUENCE [LARGE SCALE GENOMIC DNA]</scope>
    <source>
        <strain evidence="1 2">LMG 29542</strain>
    </source>
</reference>